<gene>
    <name evidence="9" type="ORF">AJ81_00855</name>
</gene>
<dbReference type="Pfam" id="PF00480">
    <property type="entry name" value="ROK"/>
    <property type="match status" value="1"/>
</dbReference>
<reference evidence="9 10" key="1">
    <citation type="submission" date="2014-01" db="EMBL/GenBank/DDBJ databases">
        <title>Genome sequencing of Thermotog hypogea.</title>
        <authorList>
            <person name="Zhang X."/>
            <person name="Alvare G."/>
            <person name="Fristensky B."/>
            <person name="Chen L."/>
            <person name="Suen T."/>
            <person name="Chen Q."/>
            <person name="Ma K."/>
        </authorList>
    </citation>
    <scope>NUCLEOTIDE SEQUENCE [LARGE SCALE GENOMIC DNA]</scope>
    <source>
        <strain evidence="9 10">DSM 11164</strain>
    </source>
</reference>
<dbReference type="GO" id="GO:0005737">
    <property type="term" value="C:cytoplasm"/>
    <property type="evidence" value="ECO:0007669"/>
    <property type="project" value="InterPro"/>
</dbReference>
<dbReference type="GO" id="GO:0006096">
    <property type="term" value="P:glycolytic process"/>
    <property type="evidence" value="ECO:0007669"/>
    <property type="project" value="InterPro"/>
</dbReference>
<protein>
    <recommendedName>
        <fullName evidence="3">Glucokinase</fullName>
        <ecNumber evidence="2">2.7.1.2</ecNumber>
    </recommendedName>
    <alternativeName>
        <fullName evidence="8">Glucose kinase</fullName>
    </alternativeName>
</protein>
<dbReference type="PANTHER" id="PTHR18964:SF149">
    <property type="entry name" value="BIFUNCTIONAL UDP-N-ACETYLGLUCOSAMINE 2-EPIMERASE_N-ACETYLMANNOSAMINE KINASE"/>
    <property type="match status" value="1"/>
</dbReference>
<dbReference type="NCBIfam" id="TIGR00744">
    <property type="entry name" value="ROK_glcA_fam"/>
    <property type="match status" value="1"/>
</dbReference>
<dbReference type="InterPro" id="IPR000600">
    <property type="entry name" value="ROK"/>
</dbReference>
<dbReference type="PATRIC" id="fig|1123384.7.peg.168"/>
<name>A0A0X1KP28_9THEM</name>
<sequence length="314" mass="32803">MNIVGVDLGGTNYAVGLVDENGKILARIDGETKVHEGPDAVVERLASSIMSLSEGKSVLAVGIGSPGSIDHLTGTVKFSPNFPGWTDFPLGEKIEKLTSLKVFVENDANAYALGERTFGVAKGLDHVVCLTLGTGIGGGVITHGVLLRGSTGIGAELGHMNVMPNGPKCGCGARGCLEALASATAIKNFVKDGFERHKDSSLFRNKSAEAVTPKDVFDHAKKGDQFALEIFNIVVDALAAAVGSLINIFNPQIVVLGGGMANAGEFLLAPIEERVKNYVLPTMLGTYRIALSRLGKDAGILGAASIVYERLGKK</sequence>
<dbReference type="EMBL" id="CP007141">
    <property type="protein sequence ID" value="AJC72979.1"/>
    <property type="molecule type" value="Genomic_DNA"/>
</dbReference>
<proteinExistence type="inferred from homology"/>
<keyword evidence="6 9" id="KW-0418">Kinase</keyword>
<dbReference type="KEGG" id="phy:AJ81_00855"/>
<evidence type="ECO:0000313" key="9">
    <source>
        <dbReference type="EMBL" id="AJC72979.1"/>
    </source>
</evidence>
<dbReference type="AlphaFoldDB" id="A0A0X1KP28"/>
<dbReference type="PROSITE" id="PS01125">
    <property type="entry name" value="ROK"/>
    <property type="match status" value="1"/>
</dbReference>
<evidence type="ECO:0000256" key="5">
    <source>
        <dbReference type="ARBA" id="ARBA00022741"/>
    </source>
</evidence>
<evidence type="ECO:0000256" key="1">
    <source>
        <dbReference type="ARBA" id="ARBA00006479"/>
    </source>
</evidence>
<evidence type="ECO:0000256" key="7">
    <source>
        <dbReference type="ARBA" id="ARBA00022840"/>
    </source>
</evidence>
<evidence type="ECO:0000256" key="6">
    <source>
        <dbReference type="ARBA" id="ARBA00022777"/>
    </source>
</evidence>
<evidence type="ECO:0000313" key="10">
    <source>
        <dbReference type="Proteomes" id="UP000077469"/>
    </source>
</evidence>
<accession>A0A0X1KP28</accession>
<dbReference type="InterPro" id="IPR004654">
    <property type="entry name" value="ROK_glcA"/>
</dbReference>
<dbReference type="EC" id="2.7.1.2" evidence="2"/>
<keyword evidence="10" id="KW-1185">Reference proteome</keyword>
<dbReference type="InterPro" id="IPR049874">
    <property type="entry name" value="ROK_cs"/>
</dbReference>
<evidence type="ECO:0000256" key="8">
    <source>
        <dbReference type="ARBA" id="ARBA00032386"/>
    </source>
</evidence>
<dbReference type="OrthoDB" id="9810372at2"/>
<organism evidence="9 10">
    <name type="scientific">Pseudothermotoga hypogea DSM 11164 = NBRC 106472</name>
    <dbReference type="NCBI Taxonomy" id="1123384"/>
    <lineage>
        <taxon>Bacteria</taxon>
        <taxon>Thermotogati</taxon>
        <taxon>Thermotogota</taxon>
        <taxon>Thermotogae</taxon>
        <taxon>Thermotogales</taxon>
        <taxon>Thermotogaceae</taxon>
        <taxon>Pseudothermotoga</taxon>
    </lineage>
</organism>
<evidence type="ECO:0000256" key="4">
    <source>
        <dbReference type="ARBA" id="ARBA00022679"/>
    </source>
</evidence>
<dbReference type="InterPro" id="IPR043129">
    <property type="entry name" value="ATPase_NBD"/>
</dbReference>
<evidence type="ECO:0000256" key="3">
    <source>
        <dbReference type="ARBA" id="ARBA00014701"/>
    </source>
</evidence>
<dbReference type="Gene3D" id="3.30.420.40">
    <property type="match status" value="2"/>
</dbReference>
<comment type="similarity">
    <text evidence="1">Belongs to the ROK (NagC/XylR) family.</text>
</comment>
<dbReference type="STRING" id="1123384.AJ81_00855"/>
<dbReference type="RefSeq" id="WP_031503196.1">
    <property type="nucleotide sequence ID" value="NC_022795.1"/>
</dbReference>
<keyword evidence="7" id="KW-0067">ATP-binding</keyword>
<keyword evidence="5" id="KW-0547">Nucleotide-binding</keyword>
<dbReference type="PANTHER" id="PTHR18964">
    <property type="entry name" value="ROK (REPRESSOR, ORF, KINASE) FAMILY"/>
    <property type="match status" value="1"/>
</dbReference>
<dbReference type="GO" id="GO:0004340">
    <property type="term" value="F:glucokinase activity"/>
    <property type="evidence" value="ECO:0007669"/>
    <property type="project" value="UniProtKB-EC"/>
</dbReference>
<dbReference type="GO" id="GO:0005524">
    <property type="term" value="F:ATP binding"/>
    <property type="evidence" value="ECO:0007669"/>
    <property type="project" value="UniProtKB-KW"/>
</dbReference>
<dbReference type="SUPFAM" id="SSF53067">
    <property type="entry name" value="Actin-like ATPase domain"/>
    <property type="match status" value="1"/>
</dbReference>
<dbReference type="Proteomes" id="UP000077469">
    <property type="component" value="Chromosome"/>
</dbReference>
<dbReference type="PaxDb" id="1123384-AJ81_00855"/>
<keyword evidence="4" id="KW-0808">Transferase</keyword>
<evidence type="ECO:0000256" key="2">
    <source>
        <dbReference type="ARBA" id="ARBA00012323"/>
    </source>
</evidence>